<keyword evidence="1" id="KW-1185">Reference proteome</keyword>
<proteinExistence type="predicted"/>
<organism evidence="1 2">
    <name type="scientific">Setaria digitata</name>
    <dbReference type="NCBI Taxonomy" id="48799"/>
    <lineage>
        <taxon>Eukaryota</taxon>
        <taxon>Metazoa</taxon>
        <taxon>Ecdysozoa</taxon>
        <taxon>Nematoda</taxon>
        <taxon>Chromadorea</taxon>
        <taxon>Rhabditida</taxon>
        <taxon>Spirurina</taxon>
        <taxon>Spiruromorpha</taxon>
        <taxon>Filarioidea</taxon>
        <taxon>Setariidae</taxon>
        <taxon>Setaria</taxon>
    </lineage>
</organism>
<reference evidence="2" key="1">
    <citation type="submission" date="2022-11" db="UniProtKB">
        <authorList>
            <consortium name="WormBaseParasite"/>
        </authorList>
    </citation>
    <scope>IDENTIFICATION</scope>
</reference>
<dbReference type="AlphaFoldDB" id="A0A915PI01"/>
<evidence type="ECO:0000313" key="2">
    <source>
        <dbReference type="WBParaSite" id="sdigi.contig173.g5637.t1"/>
    </source>
</evidence>
<protein>
    <submittedName>
        <fullName evidence="2">Uncharacterized protein</fullName>
    </submittedName>
</protein>
<name>A0A915PI01_9BILA</name>
<evidence type="ECO:0000313" key="1">
    <source>
        <dbReference type="Proteomes" id="UP000887581"/>
    </source>
</evidence>
<sequence length="74" mass="8125">MRQCVPWRGRRLSKKETDGSECRIEWCERAISGVLTAHLASCQSPTRPVACVASEGPIHIVRDFSNAPARDGSS</sequence>
<dbReference type="Proteomes" id="UP000887581">
    <property type="component" value="Unplaced"/>
</dbReference>
<dbReference type="WBParaSite" id="sdigi.contig173.g5637.t1">
    <property type="protein sequence ID" value="sdigi.contig173.g5637.t1"/>
    <property type="gene ID" value="sdigi.contig173.g5637"/>
</dbReference>
<accession>A0A915PI01</accession>